<feature type="domain" description="Plastocyanin-like" evidence="6">
    <location>
        <begin position="215"/>
        <end position="325"/>
    </location>
</feature>
<dbReference type="GO" id="GO:0006826">
    <property type="term" value="P:iron ion transport"/>
    <property type="evidence" value="ECO:0007669"/>
    <property type="project" value="TreeGrafter"/>
</dbReference>
<keyword evidence="3" id="KW-0560">Oxidoreductase</keyword>
<dbReference type="Pfam" id="PF07732">
    <property type="entry name" value="Cu-oxidase_3"/>
    <property type="match status" value="1"/>
</dbReference>
<feature type="domain" description="Plastocyanin-like" evidence="7">
    <location>
        <begin position="446"/>
        <end position="560"/>
    </location>
</feature>
<keyword evidence="10" id="KW-1185">Reference proteome</keyword>
<dbReference type="Proteomes" id="UP001153636">
    <property type="component" value="Chromosome 5"/>
</dbReference>
<evidence type="ECO:0000256" key="2">
    <source>
        <dbReference type="ARBA" id="ARBA00022723"/>
    </source>
</evidence>
<dbReference type="SUPFAM" id="SSF49503">
    <property type="entry name" value="Cupredoxins"/>
    <property type="match status" value="3"/>
</dbReference>
<accession>A0A9P0GI46</accession>
<feature type="transmembrane region" description="Helical" evidence="5">
    <location>
        <begin position="12"/>
        <end position="29"/>
    </location>
</feature>
<dbReference type="InterPro" id="IPR008972">
    <property type="entry name" value="Cupredoxin"/>
</dbReference>
<evidence type="ECO:0000256" key="1">
    <source>
        <dbReference type="ARBA" id="ARBA00010609"/>
    </source>
</evidence>
<dbReference type="InterPro" id="IPR011707">
    <property type="entry name" value="Cu-oxidase-like_N"/>
</dbReference>
<sequence>MTDGTNMIVCRLSIVSAMIAATVTLIYLAPVPDQSFKNCDRPCHELDWPMICRFKFIIEKLPTSVICDNCHNSLNCTFCSSSNDVPQQILTINRQIPGPPIHVCHNDIIIVDVVNKQQGQSLTMHWRGQTNVETPFMDGVPLVTQCPIGAYTTFQYKLRASSPGTHSYHAFSDLDRSSGLYGALIVRKAERLEENINNFDVDHKDHVLVLSESKGTILINGVGPTGAPLSVFSVKESTNNRFRVIYASGTSCSLTLNLEDHLVKVIAIDGHSVKHTQVSSVKLTKGETLDFILTADQRPSSYFIKVRSSCKSKNLIGKAIVAYEGSSVEPNVESLDLTSHLVKLDTGDCKTKNGKVCLEDIHNIEEINQKLLSVDARIYLGFDSVSINKKSDKSLASLSYYRTNNISFTFPPSPMLTQPSDVPLELMCNESFLPERCREGDRCDCVHLEHIPLGSSTEMILVDQGGEEDGYVFHLHGYHVYVVGTKIMEKPISKLELEALDANFDFIKRNLKNPVQKSTIRVPKNGMVAIRFLADNPGFWILRDENAQEWTRGLDVLFQVGDTGDLVEAPSELPVCGNFIGPDFFLM</sequence>
<feature type="domain" description="Plastocyanin-like" evidence="8">
    <location>
        <begin position="83"/>
        <end position="189"/>
    </location>
</feature>
<comment type="similarity">
    <text evidence="1">Belongs to the multicopper oxidase family.</text>
</comment>
<evidence type="ECO:0000259" key="7">
    <source>
        <dbReference type="Pfam" id="PF07731"/>
    </source>
</evidence>
<dbReference type="Pfam" id="PF07731">
    <property type="entry name" value="Cu-oxidase_2"/>
    <property type="match status" value="1"/>
</dbReference>
<dbReference type="InterPro" id="IPR001117">
    <property type="entry name" value="Cu-oxidase_2nd"/>
</dbReference>
<evidence type="ECO:0000256" key="3">
    <source>
        <dbReference type="ARBA" id="ARBA00023002"/>
    </source>
</evidence>
<dbReference type="CDD" id="cd13858">
    <property type="entry name" value="CuRO_1_tcLCC2_insect_like"/>
    <property type="match status" value="1"/>
</dbReference>
<keyword evidence="5" id="KW-0812">Transmembrane</keyword>
<dbReference type="GO" id="GO:0005886">
    <property type="term" value="C:plasma membrane"/>
    <property type="evidence" value="ECO:0007669"/>
    <property type="project" value="TreeGrafter"/>
</dbReference>
<dbReference type="GO" id="GO:0016491">
    <property type="term" value="F:oxidoreductase activity"/>
    <property type="evidence" value="ECO:0007669"/>
    <property type="project" value="UniProtKB-KW"/>
</dbReference>
<organism evidence="9 10">
    <name type="scientific">Psylliodes chrysocephalus</name>
    <dbReference type="NCBI Taxonomy" id="3402493"/>
    <lineage>
        <taxon>Eukaryota</taxon>
        <taxon>Metazoa</taxon>
        <taxon>Ecdysozoa</taxon>
        <taxon>Arthropoda</taxon>
        <taxon>Hexapoda</taxon>
        <taxon>Insecta</taxon>
        <taxon>Pterygota</taxon>
        <taxon>Neoptera</taxon>
        <taxon>Endopterygota</taxon>
        <taxon>Coleoptera</taxon>
        <taxon>Polyphaga</taxon>
        <taxon>Cucujiformia</taxon>
        <taxon>Chrysomeloidea</taxon>
        <taxon>Chrysomelidae</taxon>
        <taxon>Galerucinae</taxon>
        <taxon>Alticini</taxon>
        <taxon>Psylliodes</taxon>
    </lineage>
</organism>
<keyword evidence="5" id="KW-0472">Membrane</keyword>
<dbReference type="GO" id="GO:0005507">
    <property type="term" value="F:copper ion binding"/>
    <property type="evidence" value="ECO:0007669"/>
    <property type="project" value="InterPro"/>
</dbReference>
<dbReference type="EMBL" id="OV651817">
    <property type="protein sequence ID" value="CAH1110600.1"/>
    <property type="molecule type" value="Genomic_DNA"/>
</dbReference>
<evidence type="ECO:0000259" key="6">
    <source>
        <dbReference type="Pfam" id="PF00394"/>
    </source>
</evidence>
<dbReference type="AlphaFoldDB" id="A0A9P0GI46"/>
<evidence type="ECO:0000259" key="8">
    <source>
        <dbReference type="Pfam" id="PF07732"/>
    </source>
</evidence>
<dbReference type="PANTHER" id="PTHR11709">
    <property type="entry name" value="MULTI-COPPER OXIDASE"/>
    <property type="match status" value="1"/>
</dbReference>
<dbReference type="PANTHER" id="PTHR11709:SF394">
    <property type="entry name" value="FI03373P-RELATED"/>
    <property type="match status" value="1"/>
</dbReference>
<evidence type="ECO:0000313" key="9">
    <source>
        <dbReference type="EMBL" id="CAH1110600.1"/>
    </source>
</evidence>
<dbReference type="OrthoDB" id="2121828at2759"/>
<dbReference type="Pfam" id="PF00394">
    <property type="entry name" value="Cu-oxidase"/>
    <property type="match status" value="1"/>
</dbReference>
<dbReference type="Gene3D" id="2.60.40.420">
    <property type="entry name" value="Cupredoxins - blue copper proteins"/>
    <property type="match status" value="3"/>
</dbReference>
<name>A0A9P0GI46_9CUCU</name>
<evidence type="ECO:0000256" key="5">
    <source>
        <dbReference type="SAM" id="Phobius"/>
    </source>
</evidence>
<dbReference type="CDD" id="cd13905">
    <property type="entry name" value="CuRO_3_tcLLC2_insect_like"/>
    <property type="match status" value="1"/>
</dbReference>
<gene>
    <name evidence="9" type="ORF">PSYICH_LOCUS10830</name>
</gene>
<dbReference type="InterPro" id="IPR045087">
    <property type="entry name" value="Cu-oxidase_fam"/>
</dbReference>
<keyword evidence="4" id="KW-0186">Copper</keyword>
<evidence type="ECO:0000256" key="4">
    <source>
        <dbReference type="ARBA" id="ARBA00023008"/>
    </source>
</evidence>
<evidence type="ECO:0000313" key="10">
    <source>
        <dbReference type="Proteomes" id="UP001153636"/>
    </source>
</evidence>
<dbReference type="FunFam" id="2.60.40.420:FF:000045">
    <property type="entry name" value="Laccase 2"/>
    <property type="match status" value="1"/>
</dbReference>
<protein>
    <submittedName>
        <fullName evidence="9">Uncharacterized protein</fullName>
    </submittedName>
</protein>
<keyword evidence="2" id="KW-0479">Metal-binding</keyword>
<keyword evidence="5" id="KW-1133">Transmembrane helix</keyword>
<proteinExistence type="inferred from homology"/>
<reference evidence="9" key="1">
    <citation type="submission" date="2022-01" db="EMBL/GenBank/DDBJ databases">
        <authorList>
            <person name="King R."/>
        </authorList>
    </citation>
    <scope>NUCLEOTIDE SEQUENCE</scope>
</reference>
<dbReference type="InterPro" id="IPR011706">
    <property type="entry name" value="Cu-oxidase_C"/>
</dbReference>